<name>A0A9P7UZA3_9AGAR</name>
<dbReference type="RefSeq" id="XP_043013890.1">
    <property type="nucleotide sequence ID" value="XM_043149286.1"/>
</dbReference>
<evidence type="ECO:0000256" key="1">
    <source>
        <dbReference type="ARBA" id="ARBA00009375"/>
    </source>
</evidence>
<evidence type="ECO:0000256" key="2">
    <source>
        <dbReference type="ARBA" id="ARBA00022694"/>
    </source>
</evidence>
<dbReference type="GO" id="GO:0003723">
    <property type="term" value="F:RNA binding"/>
    <property type="evidence" value="ECO:0007669"/>
    <property type="project" value="InterPro"/>
</dbReference>
<evidence type="ECO:0000256" key="3">
    <source>
        <dbReference type="ARBA" id="ARBA00023235"/>
    </source>
</evidence>
<dbReference type="Gene3D" id="3.30.70.580">
    <property type="entry name" value="Pseudouridine synthase I, catalytic domain, N-terminal subdomain"/>
    <property type="match status" value="1"/>
</dbReference>
<dbReference type="InterPro" id="IPR001406">
    <property type="entry name" value="PsdUridine_synth_TruA"/>
</dbReference>
<dbReference type="InterPro" id="IPR020095">
    <property type="entry name" value="PsdUridine_synth_TruA_C"/>
</dbReference>
<keyword evidence="7" id="KW-1185">Reference proteome</keyword>
<protein>
    <recommendedName>
        <fullName evidence="5">Pseudouridine synthase I TruA alpha/beta domain-containing protein</fullName>
    </recommendedName>
</protein>
<accession>A0A9P7UZA3</accession>
<dbReference type="KEGG" id="more:E1B28_004767"/>
<keyword evidence="3" id="KW-0413">Isomerase</keyword>
<sequence length="555" mass="62078">MLLVLYFCSRFKPITRLRYCFHRTQIFKMSTYSNWSKEDLVDRIKQLESERVPSQSQKGTQRSLLSSSSAQAQQRAFHFASHPRRKIALKFCYSGWEYNGLAYQTSPTPLPTVEGVLFDALAHARLIDPKAGYEGCGWEKCGRTDRGVSAAGQVISLWVRSALGTVENPGSRSPLGEDVSESEPNEVPTHRSIQGTPSGDDAFGYLDLDDEEPTQTTSTSISSTSPRPELAYVTILNRILPQTIRILAWSPVSPSFSARFACKFRHYKYFFSAEHLDIPNMQEAASRLVGEHDFRNLCKVDAGKQIAIFTRKILKAEIISVDGDNTTPKMHVLNLVGTAFLYHQVRHIVAVLFLIGRGLEQPSLMTSLLNVHEGSEEARDGETLEVVDRKPEYQMADGLPLVLWDCGYSEHDVVWRVDGHEVQPAGMQTTAVSIGDTSSSSEDGRGLYHLLHSLHARSQIFTTLNRHFLEAASIFFPPPWTNTVTGEIGVQTGGGVNYEVPLGGGTSRKLAQYVPLLKRVRLDSVETINERWRLGKGFRRENRRKALEDTGEGDE</sequence>
<proteinExistence type="inferred from homology"/>
<feature type="compositionally biased region" description="Low complexity" evidence="4">
    <location>
        <begin position="214"/>
        <end position="225"/>
    </location>
</feature>
<feature type="region of interest" description="Disordered" evidence="4">
    <location>
        <begin position="168"/>
        <end position="225"/>
    </location>
</feature>
<dbReference type="AlphaFoldDB" id="A0A9P7UZA3"/>
<comment type="caution">
    <text evidence="6">The sequence shown here is derived from an EMBL/GenBank/DDBJ whole genome shotgun (WGS) entry which is preliminary data.</text>
</comment>
<dbReference type="InterPro" id="IPR020103">
    <property type="entry name" value="PsdUridine_synth_cat_dom_sf"/>
</dbReference>
<dbReference type="GO" id="GO:0009982">
    <property type="term" value="F:pseudouridine synthase activity"/>
    <property type="evidence" value="ECO:0007669"/>
    <property type="project" value="InterPro"/>
</dbReference>
<dbReference type="GO" id="GO:0005634">
    <property type="term" value="C:nucleus"/>
    <property type="evidence" value="ECO:0007669"/>
    <property type="project" value="TreeGrafter"/>
</dbReference>
<dbReference type="InterPro" id="IPR020094">
    <property type="entry name" value="TruA/RsuA/RluB/E/F_N"/>
</dbReference>
<reference evidence="6" key="1">
    <citation type="journal article" date="2021" name="Genome Biol. Evol.">
        <title>The assembled and annotated genome of the fairy-ring fungus Marasmius oreades.</title>
        <authorList>
            <person name="Hiltunen M."/>
            <person name="Ament-Velasquez S.L."/>
            <person name="Johannesson H."/>
        </authorList>
    </citation>
    <scope>NUCLEOTIDE SEQUENCE</scope>
    <source>
        <strain evidence="6">03SP1</strain>
    </source>
</reference>
<dbReference type="SUPFAM" id="SSF55120">
    <property type="entry name" value="Pseudouridine synthase"/>
    <property type="match status" value="1"/>
</dbReference>
<dbReference type="Gene3D" id="3.30.70.660">
    <property type="entry name" value="Pseudouridine synthase I, catalytic domain, C-terminal subdomain"/>
    <property type="match status" value="1"/>
</dbReference>
<dbReference type="PANTHER" id="PTHR11142">
    <property type="entry name" value="PSEUDOURIDYLATE SYNTHASE"/>
    <property type="match status" value="1"/>
</dbReference>
<dbReference type="GO" id="GO:1990481">
    <property type="term" value="P:mRNA pseudouridine synthesis"/>
    <property type="evidence" value="ECO:0007669"/>
    <property type="project" value="TreeGrafter"/>
</dbReference>
<dbReference type="OrthoDB" id="25767at2759"/>
<dbReference type="EMBL" id="CM032182">
    <property type="protein sequence ID" value="KAG7097420.1"/>
    <property type="molecule type" value="Genomic_DNA"/>
</dbReference>
<gene>
    <name evidence="6" type="ORF">E1B28_004767</name>
</gene>
<comment type="similarity">
    <text evidence="1">Belongs to the tRNA pseudouridine synthase TruA family.</text>
</comment>
<dbReference type="PANTHER" id="PTHR11142:SF5">
    <property type="entry name" value="TRNA PSEUDOURIDINE(38_39) SYNTHASE"/>
    <property type="match status" value="1"/>
</dbReference>
<evidence type="ECO:0000313" key="6">
    <source>
        <dbReference type="EMBL" id="KAG7097420.1"/>
    </source>
</evidence>
<dbReference type="GO" id="GO:0031119">
    <property type="term" value="P:tRNA pseudouridine synthesis"/>
    <property type="evidence" value="ECO:0007669"/>
    <property type="project" value="TreeGrafter"/>
</dbReference>
<evidence type="ECO:0000259" key="5">
    <source>
        <dbReference type="Pfam" id="PF01416"/>
    </source>
</evidence>
<feature type="domain" description="Pseudouridine synthase I TruA alpha/beta" evidence="5">
    <location>
        <begin position="284"/>
        <end position="408"/>
    </location>
</feature>
<evidence type="ECO:0000256" key="4">
    <source>
        <dbReference type="SAM" id="MobiDB-lite"/>
    </source>
</evidence>
<dbReference type="InterPro" id="IPR020097">
    <property type="entry name" value="PsdUridine_synth_TruA_a/b_dom"/>
</dbReference>
<dbReference type="Pfam" id="PF01416">
    <property type="entry name" value="PseudoU_synth_1"/>
    <property type="match status" value="1"/>
</dbReference>
<keyword evidence="2" id="KW-0819">tRNA processing</keyword>
<dbReference type="GO" id="GO:0005737">
    <property type="term" value="C:cytoplasm"/>
    <property type="evidence" value="ECO:0007669"/>
    <property type="project" value="TreeGrafter"/>
</dbReference>
<evidence type="ECO:0000313" key="7">
    <source>
        <dbReference type="Proteomes" id="UP001049176"/>
    </source>
</evidence>
<dbReference type="Proteomes" id="UP001049176">
    <property type="component" value="Chromosome 2"/>
</dbReference>
<dbReference type="GeneID" id="66073843"/>
<organism evidence="6 7">
    <name type="scientific">Marasmius oreades</name>
    <name type="common">fairy-ring Marasmius</name>
    <dbReference type="NCBI Taxonomy" id="181124"/>
    <lineage>
        <taxon>Eukaryota</taxon>
        <taxon>Fungi</taxon>
        <taxon>Dikarya</taxon>
        <taxon>Basidiomycota</taxon>
        <taxon>Agaricomycotina</taxon>
        <taxon>Agaricomycetes</taxon>
        <taxon>Agaricomycetidae</taxon>
        <taxon>Agaricales</taxon>
        <taxon>Marasmiineae</taxon>
        <taxon>Marasmiaceae</taxon>
        <taxon>Marasmius</taxon>
    </lineage>
</organism>